<dbReference type="PROSITE" id="PS00785">
    <property type="entry name" value="5_NUCLEOTIDASE_1"/>
    <property type="match status" value="1"/>
</dbReference>
<dbReference type="GO" id="GO:0046872">
    <property type="term" value="F:metal ion binding"/>
    <property type="evidence" value="ECO:0007669"/>
    <property type="project" value="InterPro"/>
</dbReference>
<protein>
    <submittedName>
        <fullName evidence="4">Uncharacterized protein</fullName>
    </submittedName>
</protein>
<dbReference type="PANTHER" id="PTHR11575">
    <property type="entry name" value="5'-NUCLEOTIDASE-RELATED"/>
    <property type="match status" value="1"/>
</dbReference>
<feature type="signal peptide" evidence="1">
    <location>
        <begin position="1"/>
        <end position="35"/>
    </location>
</feature>
<dbReference type="Pfam" id="PF00149">
    <property type="entry name" value="Metallophos"/>
    <property type="match status" value="1"/>
</dbReference>
<dbReference type="InterPro" id="IPR036907">
    <property type="entry name" value="5'-Nucleotdase_C_sf"/>
</dbReference>
<dbReference type="GO" id="GO:0000166">
    <property type="term" value="F:nucleotide binding"/>
    <property type="evidence" value="ECO:0007669"/>
    <property type="project" value="InterPro"/>
</dbReference>
<dbReference type="FunFam" id="3.60.21.10:FF:000043">
    <property type="entry name" value="Ser/Thr protein phosphatase family"/>
    <property type="match status" value="1"/>
</dbReference>
<dbReference type="InterPro" id="IPR006179">
    <property type="entry name" value="5_nucleotidase/apyrase"/>
</dbReference>
<dbReference type="InterPro" id="IPR053828">
    <property type="entry name" value="Nucleosidase_C"/>
</dbReference>
<dbReference type="GO" id="GO:0005576">
    <property type="term" value="C:extracellular region"/>
    <property type="evidence" value="ECO:0007669"/>
    <property type="project" value="UniProtKB-ARBA"/>
</dbReference>
<name>A0A5B0Q7C2_PUCGR</name>
<dbReference type="GO" id="GO:0016788">
    <property type="term" value="F:hydrolase activity, acting on ester bonds"/>
    <property type="evidence" value="ECO:0007669"/>
    <property type="project" value="InterPro"/>
</dbReference>
<dbReference type="PIRSF" id="PIRSF017316">
    <property type="entry name" value="Pesterase_C1039"/>
    <property type="match status" value="1"/>
</dbReference>
<feature type="domain" description="Putative 5'-nucleotidase C-terminal" evidence="3">
    <location>
        <begin position="408"/>
        <end position="627"/>
    </location>
</feature>
<dbReference type="Gene3D" id="3.90.780.10">
    <property type="entry name" value="5'-Nucleotidase, C-terminal domain"/>
    <property type="match status" value="2"/>
</dbReference>
<dbReference type="InterPro" id="IPR029052">
    <property type="entry name" value="Metallo-depent_PP-like"/>
</dbReference>
<proteinExistence type="predicted"/>
<dbReference type="Pfam" id="PF21953">
    <property type="entry name" value="NadN_nucleosid_C"/>
    <property type="match status" value="1"/>
</dbReference>
<dbReference type="InterPro" id="IPR006146">
    <property type="entry name" value="5'-Nucleotdase_CS"/>
</dbReference>
<evidence type="ECO:0000313" key="5">
    <source>
        <dbReference type="Proteomes" id="UP000324748"/>
    </source>
</evidence>
<evidence type="ECO:0000259" key="2">
    <source>
        <dbReference type="Pfam" id="PF00149"/>
    </source>
</evidence>
<dbReference type="SUPFAM" id="SSF56300">
    <property type="entry name" value="Metallo-dependent phosphatases"/>
    <property type="match status" value="1"/>
</dbReference>
<evidence type="ECO:0000256" key="1">
    <source>
        <dbReference type="SAM" id="SignalP"/>
    </source>
</evidence>
<dbReference type="GO" id="GO:0009166">
    <property type="term" value="P:nucleotide catabolic process"/>
    <property type="evidence" value="ECO:0007669"/>
    <property type="project" value="InterPro"/>
</dbReference>
<dbReference type="OrthoDB" id="7722975at2759"/>
<feature type="domain" description="Calcineurin-like phosphoesterase" evidence="2">
    <location>
        <begin position="66"/>
        <end position="317"/>
    </location>
</feature>
<dbReference type="Proteomes" id="UP000324748">
    <property type="component" value="Unassembled WGS sequence"/>
</dbReference>
<comment type="caution">
    <text evidence="4">The sequence shown here is derived from an EMBL/GenBank/DDBJ whole genome shotgun (WGS) entry which is preliminary data.</text>
</comment>
<evidence type="ECO:0000259" key="3">
    <source>
        <dbReference type="Pfam" id="PF21953"/>
    </source>
</evidence>
<gene>
    <name evidence="4" type="ORF">PGT21_029944</name>
</gene>
<reference evidence="4 5" key="1">
    <citation type="submission" date="2019-05" db="EMBL/GenBank/DDBJ databases">
        <title>Emergence of the Ug99 lineage of the wheat stem rust pathogen through somatic hybridization.</title>
        <authorList>
            <person name="Li F."/>
            <person name="Upadhyaya N.M."/>
            <person name="Sperschneider J."/>
            <person name="Matny O."/>
            <person name="Nguyen-Phuc H."/>
            <person name="Mago R."/>
            <person name="Raley C."/>
            <person name="Miller M.E."/>
            <person name="Silverstein K.A.T."/>
            <person name="Henningsen E."/>
            <person name="Hirsch C.D."/>
            <person name="Visser B."/>
            <person name="Pretorius Z.A."/>
            <person name="Steffenson B.J."/>
            <person name="Schwessinger B."/>
            <person name="Dodds P.N."/>
            <person name="Figueroa M."/>
        </authorList>
    </citation>
    <scope>NUCLEOTIDE SEQUENCE [LARGE SCALE GENOMIC DNA]</scope>
    <source>
        <strain evidence="4">21-0</strain>
    </source>
</reference>
<keyword evidence="5" id="KW-1185">Reference proteome</keyword>
<organism evidence="4 5">
    <name type="scientific">Puccinia graminis f. sp. tritici</name>
    <dbReference type="NCBI Taxonomy" id="56615"/>
    <lineage>
        <taxon>Eukaryota</taxon>
        <taxon>Fungi</taxon>
        <taxon>Dikarya</taxon>
        <taxon>Basidiomycota</taxon>
        <taxon>Pucciniomycotina</taxon>
        <taxon>Pucciniomycetes</taxon>
        <taxon>Pucciniales</taxon>
        <taxon>Pucciniaceae</taxon>
        <taxon>Puccinia</taxon>
    </lineage>
</organism>
<sequence>MKTQGLKIGAVPRTHYLLNLAVASLVLFNPFSSSACDDQHLHQRSQQSATQPLTPPTRDLEWGDLNIIHTTDTHGWLLVRSRHVFVLFVLCLNWSDFTQGHLKSEYPEPNYSGDFGDFQSFVLRMKEKAKIKKVDLLVVDTGDLHDGNGLSDAEAIAHPGVTRGTTSGKLLAGVPYDILAIGNHELYDLSVAQDMHDNFAPIWKGSYLTSNANITTSGQSVPIGSRYRKFKTEQGRRVTAFGIIFHFTGNANGTVVQPPAMLVQEPWFKEAIRERPDVFLLAGHMGISDADWKIVFSTIRAVHPKVPIIILGGHLHIRDCRQLDDRSVSLASGRYMETIGWMSLKNLGGNSKLEFSRRYLDPNRLTYAFHAGNDFDTHAGFNTSRGLAKAAADFNITYQFGVAPRSFFGYRVAPTANNSLNYLFTGPGGVLETVVKNPTRPHPPLIVVNTGAMRFDIFAGNFTVNDELITMPFSNTFMYVPDVPRSIAEKFVVAMNQGGVARRRSDVKRMRRDLSEEIEKDEDYHLGQDVEAHYRKWLQLQSSLRRPTQSYLSADMEEGKNVIVERSIQKHDLHTYGYVTHDQCPGLGDDVTHEPLPSFVQPDYVGTALPASTDKVDVVFFSFITKFSLNALNTIAARSHSPRKFTSKDVMKYTEIESNQVLGIYARQKWNHH</sequence>
<dbReference type="AlphaFoldDB" id="A0A5B0Q7C2"/>
<evidence type="ECO:0000313" key="4">
    <source>
        <dbReference type="EMBL" id="KAA1108969.1"/>
    </source>
</evidence>
<dbReference type="InterPro" id="IPR004843">
    <property type="entry name" value="Calcineurin-like_PHP"/>
</dbReference>
<accession>A0A5B0Q7C2</accession>
<feature type="chain" id="PRO_5022836746" evidence="1">
    <location>
        <begin position="36"/>
        <end position="673"/>
    </location>
</feature>
<dbReference type="Gene3D" id="3.60.21.10">
    <property type="match status" value="1"/>
</dbReference>
<dbReference type="InterPro" id="IPR014485">
    <property type="entry name" value="Pesterase_C1039"/>
</dbReference>
<dbReference type="PANTHER" id="PTHR11575:SF22">
    <property type="entry name" value="ADL392WP"/>
    <property type="match status" value="1"/>
</dbReference>
<keyword evidence="1" id="KW-0732">Signal</keyword>
<dbReference type="FunFam" id="3.90.780.10:FF:000028">
    <property type="entry name" value="Uncharacterized protein"/>
    <property type="match status" value="1"/>
</dbReference>
<dbReference type="SUPFAM" id="SSF55816">
    <property type="entry name" value="5'-nucleotidase (syn. UDP-sugar hydrolase), C-terminal domain"/>
    <property type="match status" value="1"/>
</dbReference>
<dbReference type="EMBL" id="VSWC01000028">
    <property type="protein sequence ID" value="KAA1108969.1"/>
    <property type="molecule type" value="Genomic_DNA"/>
</dbReference>
<dbReference type="GO" id="GO:0005829">
    <property type="term" value="C:cytosol"/>
    <property type="evidence" value="ECO:0007669"/>
    <property type="project" value="TreeGrafter"/>
</dbReference>